<keyword evidence="6" id="KW-1185">Reference proteome</keyword>
<dbReference type="RefSeq" id="XP_024364687.1">
    <property type="nucleotide sequence ID" value="XM_024508919.2"/>
</dbReference>
<evidence type="ECO:0000256" key="1">
    <source>
        <dbReference type="SAM" id="MobiDB-lite"/>
    </source>
</evidence>
<dbReference type="EnsemblPlants" id="Pp3c24_14210V3.2">
    <property type="protein sequence ID" value="PAC:32908614.CDS.1"/>
    <property type="gene ID" value="Pp3c24_14210"/>
</dbReference>
<keyword evidence="2" id="KW-1133">Transmembrane helix</keyword>
<keyword evidence="2" id="KW-0812">Transmembrane</keyword>
<feature type="compositionally biased region" description="Basic and acidic residues" evidence="1">
    <location>
        <begin position="67"/>
        <end position="200"/>
    </location>
</feature>
<accession>A0A2K1IGS1</accession>
<reference evidence="5" key="3">
    <citation type="submission" date="2020-12" db="UniProtKB">
        <authorList>
            <consortium name="EnsemblPlants"/>
        </authorList>
    </citation>
    <scope>IDENTIFICATION</scope>
</reference>
<evidence type="ECO:0000313" key="5">
    <source>
        <dbReference type="EnsemblPlants" id="PAC:32908613.CDS.1"/>
    </source>
</evidence>
<feature type="region of interest" description="Disordered" evidence="1">
    <location>
        <begin position="251"/>
        <end position="270"/>
    </location>
</feature>
<dbReference type="KEGG" id="ppp:112277004"/>
<feature type="region of interest" description="Disordered" evidence="1">
    <location>
        <begin position="785"/>
        <end position="858"/>
    </location>
</feature>
<feature type="transmembrane region" description="Helical" evidence="2">
    <location>
        <begin position="939"/>
        <end position="962"/>
    </location>
</feature>
<dbReference type="RefSeq" id="XP_024364686.1">
    <property type="nucleotide sequence ID" value="XM_024508918.2"/>
</dbReference>
<feature type="transmembrane region" description="Helical" evidence="2">
    <location>
        <begin position="1016"/>
        <end position="1034"/>
    </location>
</feature>
<organism evidence="4">
    <name type="scientific">Physcomitrium patens</name>
    <name type="common">Spreading-leaved earth moss</name>
    <name type="synonym">Physcomitrella patens</name>
    <dbReference type="NCBI Taxonomy" id="3218"/>
    <lineage>
        <taxon>Eukaryota</taxon>
        <taxon>Viridiplantae</taxon>
        <taxon>Streptophyta</taxon>
        <taxon>Embryophyta</taxon>
        <taxon>Bryophyta</taxon>
        <taxon>Bryophytina</taxon>
        <taxon>Bryopsida</taxon>
        <taxon>Funariidae</taxon>
        <taxon>Funariales</taxon>
        <taxon>Funariaceae</taxon>
        <taxon>Physcomitrium</taxon>
    </lineage>
</organism>
<evidence type="ECO:0000313" key="6">
    <source>
        <dbReference type="Proteomes" id="UP000006727"/>
    </source>
</evidence>
<dbReference type="Gramene" id="Pp3c24_14210V3.2">
    <property type="protein sequence ID" value="PAC:32908614.CDS.1"/>
    <property type="gene ID" value="Pp3c24_14210"/>
</dbReference>
<evidence type="ECO:0000313" key="4">
    <source>
        <dbReference type="EMBL" id="PNR28475.1"/>
    </source>
</evidence>
<dbReference type="AlphaFoldDB" id="A0A2K1IGS1"/>
<evidence type="ECO:0000256" key="3">
    <source>
        <dbReference type="SAM" id="SignalP"/>
    </source>
</evidence>
<name>A0A2K1IGS1_PHYPA</name>
<feature type="chain" id="PRO_5043157928" evidence="3">
    <location>
        <begin position="24"/>
        <end position="1084"/>
    </location>
</feature>
<dbReference type="EMBL" id="ABEU02000024">
    <property type="protein sequence ID" value="PNR28475.1"/>
    <property type="molecule type" value="Genomic_DNA"/>
</dbReference>
<keyword evidence="3" id="KW-0732">Signal</keyword>
<feature type="transmembrane region" description="Helical" evidence="2">
    <location>
        <begin position="982"/>
        <end position="1004"/>
    </location>
</feature>
<feature type="transmembrane region" description="Helical" evidence="2">
    <location>
        <begin position="1046"/>
        <end position="1063"/>
    </location>
</feature>
<protein>
    <submittedName>
        <fullName evidence="4 5">Uncharacterized protein</fullName>
    </submittedName>
</protein>
<dbReference type="OMA" id="DEQENCQ"/>
<dbReference type="EnsemblPlants" id="Pp3c24_14210V3.1">
    <property type="protein sequence ID" value="PAC:32908613.CDS.1"/>
    <property type="gene ID" value="Pp3c24_14210"/>
</dbReference>
<feature type="region of interest" description="Disordered" evidence="1">
    <location>
        <begin position="61"/>
        <end position="200"/>
    </location>
</feature>
<feature type="compositionally biased region" description="Basic and acidic residues" evidence="1">
    <location>
        <begin position="580"/>
        <end position="596"/>
    </location>
</feature>
<dbReference type="PANTHER" id="PTHR35310:SF1">
    <property type="entry name" value="CELL WALL INTEGRITY_STRESS RESPONSE COMPONENT-LIKE PROTEIN"/>
    <property type="match status" value="1"/>
</dbReference>
<evidence type="ECO:0000256" key="2">
    <source>
        <dbReference type="SAM" id="Phobius"/>
    </source>
</evidence>
<feature type="transmembrane region" description="Helical" evidence="2">
    <location>
        <begin position="906"/>
        <end position="927"/>
    </location>
</feature>
<sequence>MAFHRRSCLGFLVLLWCAPSAFGAFKARKIGPVGLETVDWDSSNAINHLGSRIARSLLQNSEGNSGDWKREEETKEWKSEENQEIVKVEERKEEWQPEEKHEEVRVDEHKHEWKPEEKHEEVRVDEHKDEWKPEEKHKEWKTDEKHEEVRVDEHKEEWKPEEKLEEVRVDENKEEWKPEEKHEEVRVDEHKEEWKTEEKHEEVRVDEYKEEWKPEEKLEEVRVDENKEEWKPEEKHEEVRVDEYKEEWKTEEKHEEVRVDEHKEEWKPEEKLEEVRVDEHKEEWKTEEKHEEVRVDEHKEEWKPEEKLEEVRVDEHKEEWKPEDKHEEVRVDEHKAEWKTEEKHEEVRVDEHKEEWKAEEKHEEVRVDELKEAWKPEEKHEEWKPEEKHEEWKPEEKHEEVRAAEHKEEWKPEDRHEEVRTDEHKDQWRPEEKHEEVRVDEHKEEWKPEEKQEVRADEHKEEWKPEEKHEEVRADEHKEEWKPEEKHEEVRADEHKEEWKPEEKHDEVRADEHKEDWKPEKKHEVKVEEQKEEVKHEEEEWNHDVTHEKSEELQTEQNSETKPEDTREQKLQETTQVSQQEEKLEVQSDEYSKRDGNAGFMSQASNAQHAADSEQKQPEEHMQGLIMLSEHQEKIARRDQEMRDREQLAKHIQDLHEEQDQFDLNKEHLPSHHEQVYTPIHLNEEHVPFHHEQEESDNRAIHDDWTSWEHNEVLGPDDKKMEWSHEEQKFVEVKEGHELNFNDVESTHRYGHLVAHDEEVDVSPIIPEQDVDSVGEMEKFVSHEQNVNPVAKDDNKQEVTEDVGTDITVEKSDVEDGSAAERNYTDVSAPGEEIAVQRSRAPDNEQSSEAFPSESQDRQVESVDFSEHLTKNINVFSDQTKTHFVRVNQDLTITIMPFLGNKHASLVASAISYCLLLIPLALVFFVCEQAREFLTLQKAILFANIYLAVYFELLLVAALGLGSEPMQRFQEFSPSSYLVLQLLQAFGYILYLTLQTADLTLVFANGTAIAKSSATVQIVVAAMIGIHYYITVFVKATQGKAPATSWKAYAFYSIAFMTLCLFARIKRSKKDYRPVGSETTDKKN</sequence>
<dbReference type="PANTHER" id="PTHR35310">
    <property type="entry name" value="CELL WALL INTEGRITY/STRESS RESPONSE COMPONENT-LIKE PROTEIN"/>
    <property type="match status" value="1"/>
</dbReference>
<reference evidence="4 6" key="2">
    <citation type="journal article" date="2018" name="Plant J.">
        <title>The Physcomitrella patens chromosome-scale assembly reveals moss genome structure and evolution.</title>
        <authorList>
            <person name="Lang D."/>
            <person name="Ullrich K.K."/>
            <person name="Murat F."/>
            <person name="Fuchs J."/>
            <person name="Jenkins J."/>
            <person name="Haas F.B."/>
            <person name="Piednoel M."/>
            <person name="Gundlach H."/>
            <person name="Van Bel M."/>
            <person name="Meyberg R."/>
            <person name="Vives C."/>
            <person name="Morata J."/>
            <person name="Symeonidi A."/>
            <person name="Hiss M."/>
            <person name="Muchero W."/>
            <person name="Kamisugi Y."/>
            <person name="Saleh O."/>
            <person name="Blanc G."/>
            <person name="Decker E.L."/>
            <person name="van Gessel N."/>
            <person name="Grimwood J."/>
            <person name="Hayes R.D."/>
            <person name="Graham S.W."/>
            <person name="Gunter L.E."/>
            <person name="McDaniel S.F."/>
            <person name="Hoernstein S.N.W."/>
            <person name="Larsson A."/>
            <person name="Li F.W."/>
            <person name="Perroud P.F."/>
            <person name="Phillips J."/>
            <person name="Ranjan P."/>
            <person name="Rokshar D.S."/>
            <person name="Rothfels C.J."/>
            <person name="Schneider L."/>
            <person name="Shu S."/>
            <person name="Stevenson D.W."/>
            <person name="Thummler F."/>
            <person name="Tillich M."/>
            <person name="Villarreal Aguilar J.C."/>
            <person name="Widiez T."/>
            <person name="Wong G.K."/>
            <person name="Wymore A."/>
            <person name="Zhang Y."/>
            <person name="Zimmer A.D."/>
            <person name="Quatrano R.S."/>
            <person name="Mayer K.F.X."/>
            <person name="Goodstein D."/>
            <person name="Casacuberta J.M."/>
            <person name="Vandepoele K."/>
            <person name="Reski R."/>
            <person name="Cuming A.C."/>
            <person name="Tuskan G.A."/>
            <person name="Maumus F."/>
            <person name="Salse J."/>
            <person name="Schmutz J."/>
            <person name="Rensing S.A."/>
        </authorList>
    </citation>
    <scope>NUCLEOTIDE SEQUENCE [LARGE SCALE GENOMIC DNA]</scope>
    <source>
        <strain evidence="5 6">cv. Gransden 2004</strain>
    </source>
</reference>
<proteinExistence type="predicted"/>
<feature type="region of interest" description="Disordered" evidence="1">
    <location>
        <begin position="277"/>
        <end position="620"/>
    </location>
</feature>
<dbReference type="OrthoDB" id="2020776at2759"/>
<feature type="compositionally biased region" description="Polar residues" evidence="1">
    <location>
        <begin position="844"/>
        <end position="854"/>
    </location>
</feature>
<dbReference type="GeneID" id="112277004"/>
<feature type="compositionally biased region" description="Basic and acidic residues" evidence="1">
    <location>
        <begin position="559"/>
        <end position="571"/>
    </location>
</feature>
<reference evidence="4 6" key="1">
    <citation type="journal article" date="2008" name="Science">
        <title>The Physcomitrella genome reveals evolutionary insights into the conquest of land by plants.</title>
        <authorList>
            <person name="Rensing S."/>
            <person name="Lang D."/>
            <person name="Zimmer A."/>
            <person name="Terry A."/>
            <person name="Salamov A."/>
            <person name="Shapiro H."/>
            <person name="Nishiyama T."/>
            <person name="Perroud P.-F."/>
            <person name="Lindquist E."/>
            <person name="Kamisugi Y."/>
            <person name="Tanahashi T."/>
            <person name="Sakakibara K."/>
            <person name="Fujita T."/>
            <person name="Oishi K."/>
            <person name="Shin-I T."/>
            <person name="Kuroki Y."/>
            <person name="Toyoda A."/>
            <person name="Suzuki Y."/>
            <person name="Hashimoto A."/>
            <person name="Yamaguchi K."/>
            <person name="Sugano A."/>
            <person name="Kohara Y."/>
            <person name="Fujiyama A."/>
            <person name="Anterola A."/>
            <person name="Aoki S."/>
            <person name="Ashton N."/>
            <person name="Barbazuk W.B."/>
            <person name="Barker E."/>
            <person name="Bennetzen J."/>
            <person name="Bezanilla M."/>
            <person name="Blankenship R."/>
            <person name="Cho S.H."/>
            <person name="Dutcher S."/>
            <person name="Estelle M."/>
            <person name="Fawcett J.A."/>
            <person name="Gundlach H."/>
            <person name="Hanada K."/>
            <person name="Heyl A."/>
            <person name="Hicks K.A."/>
            <person name="Hugh J."/>
            <person name="Lohr M."/>
            <person name="Mayer K."/>
            <person name="Melkozernov A."/>
            <person name="Murata T."/>
            <person name="Nelson D."/>
            <person name="Pils B."/>
            <person name="Prigge M."/>
            <person name="Reiss B."/>
            <person name="Renner T."/>
            <person name="Rombauts S."/>
            <person name="Rushton P."/>
            <person name="Sanderfoot A."/>
            <person name="Schween G."/>
            <person name="Shiu S.-H."/>
            <person name="Stueber K."/>
            <person name="Theodoulou F.L."/>
            <person name="Tu H."/>
            <person name="Van de Peer Y."/>
            <person name="Verrier P.J."/>
            <person name="Waters E."/>
            <person name="Wood A."/>
            <person name="Yang L."/>
            <person name="Cove D."/>
            <person name="Cuming A."/>
            <person name="Hasebe M."/>
            <person name="Lucas S."/>
            <person name="Mishler D.B."/>
            <person name="Reski R."/>
            <person name="Grigoriev I."/>
            <person name="Quatrano R.S."/>
            <person name="Boore J.L."/>
        </authorList>
    </citation>
    <scope>NUCLEOTIDE SEQUENCE [LARGE SCALE GENOMIC DNA]</scope>
    <source>
        <strain evidence="5 6">cv. Gransden 2004</strain>
    </source>
</reference>
<gene>
    <name evidence="5" type="primary">LOC112277004</name>
    <name evidence="4" type="ORF">PHYPA_029067</name>
</gene>
<keyword evidence="2" id="KW-0472">Membrane</keyword>
<dbReference type="Proteomes" id="UP000006727">
    <property type="component" value="Chromosome 24"/>
</dbReference>
<feature type="compositionally biased region" description="Basic and acidic residues" evidence="1">
    <location>
        <begin position="277"/>
        <end position="552"/>
    </location>
</feature>
<feature type="signal peptide" evidence="3">
    <location>
        <begin position="1"/>
        <end position="23"/>
    </location>
</feature>
<feature type="compositionally biased region" description="Basic and acidic residues" evidence="1">
    <location>
        <begin position="611"/>
        <end position="620"/>
    </location>
</feature>
<dbReference type="Gramene" id="Pp3c24_14210V3.1">
    <property type="protein sequence ID" value="PAC:32908613.CDS.1"/>
    <property type="gene ID" value="Pp3c24_14210"/>
</dbReference>
<dbReference type="PaxDb" id="3218-PP1S403_7V6.1"/>